<sequence length="337" mass="38216">MELFYVVFFICSFSYVQCDICDNSNRIVLEKYEVYLIGFSMLIMFLTTICLSIALYLIRNNITIFGININKKPIYIRQESTQGVSVRSYTNTVNDLPRNDSTLTVNSGIVEISGLTEPETPIRLEPKDEKKVPCIKKPLMPIIPTMQKAQMDDIIKQVLLSKRSERGSTTLRELDAFTNQRTTEIDEKGSTFNDASANSNAFDAITNDNYDDELLYVNLPSKPKSPSNSRELKKAGTSPLKEGDLVDGFANETHVKITDDNDVYDMLPNQVRCVEESSDYDNIKSAPVYDTPPRTSWDKGESNDAILDQDTNYLLLLSKNRHDDVTSYINARHRNTP</sequence>
<accession>A0A8S0ZQ49</accession>
<evidence type="ECO:0000313" key="5">
    <source>
        <dbReference type="Proteomes" id="UP000494256"/>
    </source>
</evidence>
<feature type="chain" id="PRO_5035834713" evidence="3">
    <location>
        <begin position="19"/>
        <end position="337"/>
    </location>
</feature>
<evidence type="ECO:0000256" key="2">
    <source>
        <dbReference type="SAM" id="Phobius"/>
    </source>
</evidence>
<keyword evidence="2" id="KW-0472">Membrane</keyword>
<feature type="signal peptide" evidence="3">
    <location>
        <begin position="1"/>
        <end position="18"/>
    </location>
</feature>
<dbReference type="OrthoDB" id="5290825at2759"/>
<comment type="caution">
    <text evidence="4">The sequence shown here is derived from an EMBL/GenBank/DDBJ whole genome shotgun (WGS) entry which is preliminary data.</text>
</comment>
<gene>
    <name evidence="4" type="ORF">APLA_LOCUS6283</name>
</gene>
<dbReference type="EMBL" id="CADEBD010000294">
    <property type="protein sequence ID" value="CAB3233961.1"/>
    <property type="molecule type" value="Genomic_DNA"/>
</dbReference>
<organism evidence="4 5">
    <name type="scientific">Arctia plantaginis</name>
    <name type="common">Wood tiger moth</name>
    <name type="synonym">Phalaena plantaginis</name>
    <dbReference type="NCBI Taxonomy" id="874455"/>
    <lineage>
        <taxon>Eukaryota</taxon>
        <taxon>Metazoa</taxon>
        <taxon>Ecdysozoa</taxon>
        <taxon>Arthropoda</taxon>
        <taxon>Hexapoda</taxon>
        <taxon>Insecta</taxon>
        <taxon>Pterygota</taxon>
        <taxon>Neoptera</taxon>
        <taxon>Endopterygota</taxon>
        <taxon>Lepidoptera</taxon>
        <taxon>Glossata</taxon>
        <taxon>Ditrysia</taxon>
        <taxon>Noctuoidea</taxon>
        <taxon>Erebidae</taxon>
        <taxon>Arctiinae</taxon>
        <taxon>Arctia</taxon>
    </lineage>
</organism>
<name>A0A8S0ZQ49_ARCPL</name>
<keyword evidence="2" id="KW-0812">Transmembrane</keyword>
<dbReference type="Proteomes" id="UP000494256">
    <property type="component" value="Unassembled WGS sequence"/>
</dbReference>
<dbReference type="AlphaFoldDB" id="A0A8S0ZQ49"/>
<keyword evidence="2" id="KW-1133">Transmembrane helix</keyword>
<feature type="transmembrane region" description="Helical" evidence="2">
    <location>
        <begin position="34"/>
        <end position="58"/>
    </location>
</feature>
<feature type="region of interest" description="Disordered" evidence="1">
    <location>
        <begin position="220"/>
        <end position="244"/>
    </location>
</feature>
<protein>
    <submittedName>
        <fullName evidence="4">Uncharacterized protein</fullName>
    </submittedName>
</protein>
<evidence type="ECO:0000256" key="1">
    <source>
        <dbReference type="SAM" id="MobiDB-lite"/>
    </source>
</evidence>
<evidence type="ECO:0000313" key="4">
    <source>
        <dbReference type="EMBL" id="CAB3233961.1"/>
    </source>
</evidence>
<proteinExistence type="predicted"/>
<evidence type="ECO:0000256" key="3">
    <source>
        <dbReference type="SAM" id="SignalP"/>
    </source>
</evidence>
<feature type="region of interest" description="Disordered" evidence="1">
    <location>
        <begin position="284"/>
        <end position="303"/>
    </location>
</feature>
<keyword evidence="3" id="KW-0732">Signal</keyword>
<reference evidence="4 5" key="1">
    <citation type="submission" date="2020-04" db="EMBL/GenBank/DDBJ databases">
        <authorList>
            <person name="Wallbank WR R."/>
            <person name="Pardo Diaz C."/>
            <person name="Kozak K."/>
            <person name="Martin S."/>
            <person name="Jiggins C."/>
            <person name="Moest M."/>
            <person name="Warren A I."/>
            <person name="Byers J.R.P. K."/>
            <person name="Montejo-Kovacevich G."/>
            <person name="Yen C E."/>
        </authorList>
    </citation>
    <scope>NUCLEOTIDE SEQUENCE [LARGE SCALE GENOMIC DNA]</scope>
</reference>